<keyword evidence="18" id="KW-1185">Reference proteome</keyword>
<dbReference type="InterPro" id="IPR023299">
    <property type="entry name" value="ATPase_P-typ_cyto_dom_N"/>
</dbReference>
<evidence type="ECO:0000256" key="9">
    <source>
        <dbReference type="ARBA" id="ARBA00022840"/>
    </source>
</evidence>
<keyword evidence="14 15" id="KW-0472">Membrane</keyword>
<dbReference type="InterPro" id="IPR036412">
    <property type="entry name" value="HAD-like_sf"/>
</dbReference>
<dbReference type="NCBIfam" id="TIGR01525">
    <property type="entry name" value="ATPase-IB_hvy"/>
    <property type="match status" value="1"/>
</dbReference>
<name>A0ABM6U491_FUSVA</name>
<dbReference type="InterPro" id="IPR023298">
    <property type="entry name" value="ATPase_P-typ_TM_dom_sf"/>
</dbReference>
<evidence type="ECO:0000256" key="3">
    <source>
        <dbReference type="ARBA" id="ARBA00022448"/>
    </source>
</evidence>
<dbReference type="SFLD" id="SFLDS00003">
    <property type="entry name" value="Haloacid_Dehalogenase"/>
    <property type="match status" value="1"/>
</dbReference>
<feature type="transmembrane region" description="Helical" evidence="15">
    <location>
        <begin position="265"/>
        <end position="284"/>
    </location>
</feature>
<dbReference type="NCBIfam" id="TIGR01511">
    <property type="entry name" value="ATPase-IB1_Cu"/>
    <property type="match status" value="1"/>
</dbReference>
<evidence type="ECO:0000313" key="18">
    <source>
        <dbReference type="Proteomes" id="UP000241238"/>
    </source>
</evidence>
<dbReference type="InterPro" id="IPR008250">
    <property type="entry name" value="ATPase_P-typ_transduc_dom_A_sf"/>
</dbReference>
<evidence type="ECO:0000256" key="12">
    <source>
        <dbReference type="ARBA" id="ARBA00022989"/>
    </source>
</evidence>
<proteinExistence type="inferred from homology"/>
<dbReference type="PRINTS" id="PR00119">
    <property type="entry name" value="CATATPASE"/>
</dbReference>
<dbReference type="InterPro" id="IPR006121">
    <property type="entry name" value="HMA_dom"/>
</dbReference>
<dbReference type="InterPro" id="IPR018303">
    <property type="entry name" value="ATPase_P-typ_P_site"/>
</dbReference>
<dbReference type="SFLD" id="SFLDG00002">
    <property type="entry name" value="C1.7:_P-type_atpase_like"/>
    <property type="match status" value="1"/>
</dbReference>
<dbReference type="Gene3D" id="3.40.1110.10">
    <property type="entry name" value="Calcium-transporting ATPase, cytoplasmic domain N"/>
    <property type="match status" value="1"/>
</dbReference>
<evidence type="ECO:0000256" key="7">
    <source>
        <dbReference type="ARBA" id="ARBA00022741"/>
    </source>
</evidence>
<dbReference type="PANTHER" id="PTHR43520:SF8">
    <property type="entry name" value="P-TYPE CU(+) TRANSPORTER"/>
    <property type="match status" value="1"/>
</dbReference>
<keyword evidence="7 15" id="KW-0547">Nucleotide-binding</keyword>
<feature type="domain" description="HMA" evidence="16">
    <location>
        <begin position="73"/>
        <end position="139"/>
    </location>
</feature>
<keyword evidence="11" id="KW-1278">Translocase</keyword>
<keyword evidence="15" id="KW-1003">Cell membrane</keyword>
<evidence type="ECO:0000256" key="15">
    <source>
        <dbReference type="RuleBase" id="RU362081"/>
    </source>
</evidence>
<comment type="similarity">
    <text evidence="2 15">Belongs to the cation transport ATPase (P-type) (TC 3.A.3) family. Type IB subfamily.</text>
</comment>
<evidence type="ECO:0000256" key="2">
    <source>
        <dbReference type="ARBA" id="ARBA00006024"/>
    </source>
</evidence>
<keyword evidence="5 15" id="KW-0479">Metal-binding</keyword>
<feature type="transmembrane region" description="Helical" evidence="15">
    <location>
        <begin position="452"/>
        <end position="476"/>
    </location>
</feature>
<dbReference type="Pfam" id="PF00702">
    <property type="entry name" value="Hydrolase"/>
    <property type="match status" value="1"/>
</dbReference>
<evidence type="ECO:0000256" key="13">
    <source>
        <dbReference type="ARBA" id="ARBA00023065"/>
    </source>
</evidence>
<dbReference type="PROSITE" id="PS00154">
    <property type="entry name" value="ATPASE_E1_E2"/>
    <property type="match status" value="1"/>
</dbReference>
<keyword evidence="3" id="KW-0813">Transport</keyword>
<dbReference type="InterPro" id="IPR001757">
    <property type="entry name" value="P_typ_ATPase"/>
</dbReference>
<evidence type="ECO:0000256" key="14">
    <source>
        <dbReference type="ARBA" id="ARBA00023136"/>
    </source>
</evidence>
<dbReference type="InterPro" id="IPR036163">
    <property type="entry name" value="HMA_dom_sf"/>
</dbReference>
<dbReference type="NCBIfam" id="TIGR01494">
    <property type="entry name" value="ATPase_P-type"/>
    <property type="match status" value="1"/>
</dbReference>
<dbReference type="PANTHER" id="PTHR43520">
    <property type="entry name" value="ATP7, ISOFORM B"/>
    <property type="match status" value="1"/>
</dbReference>
<dbReference type="InterPro" id="IPR059000">
    <property type="entry name" value="ATPase_P-type_domA"/>
</dbReference>
<evidence type="ECO:0000256" key="6">
    <source>
        <dbReference type="ARBA" id="ARBA00022737"/>
    </source>
</evidence>
<dbReference type="SUPFAM" id="SSF56784">
    <property type="entry name" value="HAD-like"/>
    <property type="match status" value="1"/>
</dbReference>
<dbReference type="SUPFAM" id="SSF81665">
    <property type="entry name" value="Calcium ATPase, transmembrane domain M"/>
    <property type="match status" value="1"/>
</dbReference>
<feature type="transmembrane region" description="Helical" evidence="15">
    <location>
        <begin position="197"/>
        <end position="215"/>
    </location>
</feature>
<evidence type="ECO:0000256" key="8">
    <source>
        <dbReference type="ARBA" id="ARBA00022796"/>
    </source>
</evidence>
<dbReference type="PROSITE" id="PS50846">
    <property type="entry name" value="HMA_2"/>
    <property type="match status" value="2"/>
</dbReference>
<dbReference type="NCBIfam" id="TIGR01512">
    <property type="entry name" value="ATPase-IB2_Cd"/>
    <property type="match status" value="1"/>
</dbReference>
<evidence type="ECO:0000259" key="16">
    <source>
        <dbReference type="PROSITE" id="PS50846"/>
    </source>
</evidence>
<sequence>MKKNYQLGGISCQVCVNKIEKKLSKLEGMKEAVVNLSTEKLSVDYDETILKEETIIETVKKLGYEIEEESELKDVELDIDGISCQVCVNKIEKKVSKLNGVKSVIVNLASSRGKIVYDSDVIKLSEILEVMKKMGYTGTKHEESSENLRDKEKEEHLKREFLEFKIAIIFSAIVFYIAMGTMIGLPVPAIISPDVNPLNFAIVQFILALPVVYIGRRFYIIGIKQLFMKSPSMDSLIATGTGSALIYSIYGTFKIAEGDYHYVHSLYFESAVVILALILLGKYLEGVSKGKTSEAIKKLMSLKSKKANLVRNGEIVQVDIEEVEKGEVLLVKPGESIPVDGKVIDGNSTVDESMLTGESIPMDKAAGDIVYGASINKNGSLKIEATAVGKDTVISKIIKLVENAQGSKAPIAKIADKVSAYFVPIVMLIATAAGIIWYFLGSRGIVEINNTPSIFALTIFISVMVIACPCSLGLATPTAIMVGTGRGAELGILIKSGEALEKAHKVNAVVFDKTGTLTEGKPRVTDILTMEGYKENDTLQIAGALEQHSEHPLGEAIVEEAKERGLVFPQVTDFISITGQGVYGKIEESEVLIGNIKLMKAKNIEITMEKELDELASQGKTPMYMAIDGKFLGIIAVADVMKKEAVDTIKELKTRGYKIGMITGDNKITAEAIGKQVGIDMIFAEVTPEDKYLKVKELQNEGYNVAMVGDGINDSPALVQADVGIAIGGGTDIAMESADIVLMKRDLRDVLTAMDLSNATIRNIKQNLFWAFIYNTLGIPIAAGLLYPFTGHLLNPMIAGGAMAMSSVSVVTNALRLKKFKKQ</sequence>
<accession>A0ABM6U491</accession>
<evidence type="ECO:0000256" key="5">
    <source>
        <dbReference type="ARBA" id="ARBA00022723"/>
    </source>
</evidence>
<dbReference type="Pfam" id="PF00122">
    <property type="entry name" value="E1-E2_ATPase"/>
    <property type="match status" value="1"/>
</dbReference>
<dbReference type="Gene3D" id="3.30.70.100">
    <property type="match status" value="2"/>
</dbReference>
<evidence type="ECO:0000256" key="11">
    <source>
        <dbReference type="ARBA" id="ARBA00022967"/>
    </source>
</evidence>
<comment type="subcellular location">
    <subcellularLocation>
        <location evidence="15">Cell membrane</location>
    </subcellularLocation>
    <subcellularLocation>
        <location evidence="1">Endomembrane system</location>
        <topology evidence="1">Multi-pass membrane protein</topology>
    </subcellularLocation>
</comment>
<feature type="transmembrane region" description="Helical" evidence="15">
    <location>
        <begin position="793"/>
        <end position="815"/>
    </location>
</feature>
<dbReference type="InterPro" id="IPR006122">
    <property type="entry name" value="HMA_Cu_ion-bd"/>
</dbReference>
<keyword evidence="4 15" id="KW-0812">Transmembrane</keyword>
<evidence type="ECO:0000256" key="10">
    <source>
        <dbReference type="ARBA" id="ARBA00022842"/>
    </source>
</evidence>
<dbReference type="SUPFAM" id="SSF55008">
    <property type="entry name" value="HMA, heavy metal-associated domain"/>
    <property type="match status" value="2"/>
</dbReference>
<keyword evidence="8" id="KW-0186">Copper</keyword>
<gene>
    <name evidence="17" type="ORF">C4N18_07935</name>
</gene>
<evidence type="ECO:0000256" key="1">
    <source>
        <dbReference type="ARBA" id="ARBA00004127"/>
    </source>
</evidence>
<keyword evidence="12 15" id="KW-1133">Transmembrane helix</keyword>
<keyword evidence="13" id="KW-0406">Ion transport</keyword>
<dbReference type="CDD" id="cd00371">
    <property type="entry name" value="HMA"/>
    <property type="match status" value="2"/>
</dbReference>
<dbReference type="Gene3D" id="3.40.50.1000">
    <property type="entry name" value="HAD superfamily/HAD-like"/>
    <property type="match status" value="1"/>
</dbReference>
<evidence type="ECO:0000256" key="4">
    <source>
        <dbReference type="ARBA" id="ARBA00022692"/>
    </source>
</evidence>
<dbReference type="Proteomes" id="UP000241238">
    <property type="component" value="Chromosome"/>
</dbReference>
<dbReference type="RefSeq" id="WP_005946879.1">
    <property type="nucleotide sequence ID" value="NZ_CP028103.1"/>
</dbReference>
<feature type="transmembrane region" description="Helical" evidence="15">
    <location>
        <begin position="418"/>
        <end position="440"/>
    </location>
</feature>
<dbReference type="SFLD" id="SFLDF00027">
    <property type="entry name" value="p-type_atpase"/>
    <property type="match status" value="1"/>
</dbReference>
<dbReference type="SUPFAM" id="SSF81653">
    <property type="entry name" value="Calcium ATPase, transduction domain A"/>
    <property type="match status" value="1"/>
</dbReference>
<keyword evidence="8" id="KW-0187">Copper transport</keyword>
<feature type="transmembrane region" description="Helical" evidence="15">
    <location>
        <begin position="236"/>
        <end position="253"/>
    </location>
</feature>
<dbReference type="CDD" id="cd02094">
    <property type="entry name" value="P-type_ATPase_Cu-like"/>
    <property type="match status" value="1"/>
</dbReference>
<evidence type="ECO:0000313" key="17">
    <source>
        <dbReference type="EMBL" id="AVQ31145.1"/>
    </source>
</evidence>
<feature type="transmembrane region" description="Helical" evidence="15">
    <location>
        <begin position="768"/>
        <end position="787"/>
    </location>
</feature>
<dbReference type="PRINTS" id="PR00942">
    <property type="entry name" value="CUATPASEI"/>
</dbReference>
<dbReference type="EMBL" id="CP028103">
    <property type="protein sequence ID" value="AVQ31145.1"/>
    <property type="molecule type" value="Genomic_DNA"/>
</dbReference>
<dbReference type="GeneID" id="77467919"/>
<dbReference type="NCBIfam" id="TIGR00003">
    <property type="entry name" value="copper ion binding protein"/>
    <property type="match status" value="2"/>
</dbReference>
<protein>
    <submittedName>
        <fullName evidence="17">Cadmium-translocating P-type ATPase</fullName>
    </submittedName>
</protein>
<feature type="domain" description="HMA" evidence="16">
    <location>
        <begin position="1"/>
        <end position="67"/>
    </location>
</feature>
<dbReference type="InterPro" id="IPR027256">
    <property type="entry name" value="P-typ_ATPase_IB"/>
</dbReference>
<keyword evidence="9 15" id="KW-0067">ATP-binding</keyword>
<keyword evidence="10" id="KW-0460">Magnesium</keyword>
<reference evidence="18" key="1">
    <citation type="journal article" date="2018" name="MSphere">
        <title>Fusobacterium Genomics Using MinION and Illumina Sequencing Enables Genome Completion and Correction.</title>
        <authorList>
            <person name="Todd S.M."/>
            <person name="Settlage R.E."/>
            <person name="Lahmers K.K."/>
            <person name="Slade D.J."/>
        </authorList>
    </citation>
    <scope>NUCLEOTIDE SEQUENCE [LARGE SCALE GENOMIC DNA]</scope>
    <source>
        <strain evidence="18">ATCC 27725</strain>
    </source>
</reference>
<feature type="transmembrane region" description="Helical" evidence="15">
    <location>
        <begin position="166"/>
        <end position="191"/>
    </location>
</feature>
<organism evidence="17 18">
    <name type="scientific">Fusobacterium varium ATCC 27725</name>
    <dbReference type="NCBI Taxonomy" id="469618"/>
    <lineage>
        <taxon>Bacteria</taxon>
        <taxon>Fusobacteriati</taxon>
        <taxon>Fusobacteriota</taxon>
        <taxon>Fusobacteriia</taxon>
        <taxon>Fusobacteriales</taxon>
        <taxon>Fusobacteriaceae</taxon>
        <taxon>Fusobacterium</taxon>
    </lineage>
</organism>
<dbReference type="InterPro" id="IPR044492">
    <property type="entry name" value="P_typ_ATPase_HD_dom"/>
</dbReference>
<dbReference type="Pfam" id="PF00403">
    <property type="entry name" value="HMA"/>
    <property type="match status" value="2"/>
</dbReference>
<dbReference type="Gene3D" id="2.70.150.10">
    <property type="entry name" value="Calcium-transporting ATPase, cytoplasmic transduction domain A"/>
    <property type="match status" value="1"/>
</dbReference>
<dbReference type="InterPro" id="IPR023214">
    <property type="entry name" value="HAD_sf"/>
</dbReference>
<keyword evidence="6" id="KW-0677">Repeat</keyword>